<dbReference type="Proteomes" id="UP000092574">
    <property type="component" value="Chromosome"/>
</dbReference>
<keyword evidence="6" id="KW-1185">Reference proteome</keyword>
<evidence type="ECO:0000313" key="5">
    <source>
        <dbReference type="EMBL" id="ANU78114.1"/>
    </source>
</evidence>
<dbReference type="STRING" id="1796616.A4V09_21645"/>
<dbReference type="Pfam" id="PF00005">
    <property type="entry name" value="ABC_tran"/>
    <property type="match status" value="1"/>
</dbReference>
<keyword evidence="3 5" id="KW-0067">ATP-binding</keyword>
<dbReference type="PANTHER" id="PTHR43582">
    <property type="entry name" value="LINEARMYCIN RESISTANCE ATP-BINDING PROTEIN LNRL"/>
    <property type="match status" value="1"/>
</dbReference>
<evidence type="ECO:0000256" key="2">
    <source>
        <dbReference type="ARBA" id="ARBA00022741"/>
    </source>
</evidence>
<name>A0A1C7IGS7_9FIRM</name>
<dbReference type="PROSITE" id="PS50893">
    <property type="entry name" value="ABC_TRANSPORTER_2"/>
    <property type="match status" value="1"/>
</dbReference>
<keyword evidence="1" id="KW-0813">Transport</keyword>
<accession>A0A1C7IGS7</accession>
<dbReference type="Gene3D" id="3.40.50.300">
    <property type="entry name" value="P-loop containing nucleotide triphosphate hydrolases"/>
    <property type="match status" value="1"/>
</dbReference>
<gene>
    <name evidence="5" type="ORF">A4V09_21645</name>
</gene>
<sequence length="310" mass="34967">MIIEVNNLVKRYKDLVALDHFNLQVKKGEIYGLLGPNGSGKTTAINCMLALLKYDKGEIRLFGEIMAPDNRAVKQRIGVVMQNVAVFNELTVYENIDYFCGMYVPEKTKRKALVEEAMEFTDIKDFRKFQPGKLSGGLLRRLNIACGIAHKPELIFMDEPTVAVDPQSRNSILEGIKMLNRNGATVIYTTHYMEEVEQICSRIMIMDKGREIASGTKEELKGLIRTGEKITIELSELPSEIMAKIQKVEGVLEAEYAGNLLKVQCESGGHSLITLLDILRKNKIYFGRIFSEPPTLNDVFLEITGKELRD</sequence>
<protein>
    <submittedName>
        <fullName evidence="5">ABC transporter ATP-binding protein</fullName>
    </submittedName>
</protein>
<dbReference type="InterPro" id="IPR003593">
    <property type="entry name" value="AAA+_ATPase"/>
</dbReference>
<evidence type="ECO:0000259" key="4">
    <source>
        <dbReference type="PROSITE" id="PS50893"/>
    </source>
</evidence>
<dbReference type="Pfam" id="PF13732">
    <property type="entry name" value="DrrA1-3_C"/>
    <property type="match status" value="1"/>
</dbReference>
<dbReference type="PANTHER" id="PTHR43582:SF2">
    <property type="entry name" value="LINEARMYCIN RESISTANCE ATP-BINDING PROTEIN LNRL"/>
    <property type="match status" value="1"/>
</dbReference>
<evidence type="ECO:0000256" key="3">
    <source>
        <dbReference type="ARBA" id="ARBA00022840"/>
    </source>
</evidence>
<dbReference type="AlphaFoldDB" id="A0A1C7IGS7"/>
<reference evidence="5" key="1">
    <citation type="submission" date="2017-04" db="EMBL/GenBank/DDBJ databases">
        <title>Complete Genome Sequences of Twelve Strains of a Stable Defined Moderately Diverse Mouse Microbiota 2 (sDMDMm2).</title>
        <authorList>
            <person name="Uchimura Y."/>
            <person name="Wyss M."/>
            <person name="Brugiroux S."/>
            <person name="Limenitakis J.P."/>
            <person name="Stecher B."/>
            <person name="McCoy K.D."/>
            <person name="Macpherson A.J."/>
        </authorList>
    </citation>
    <scope>NUCLEOTIDE SEQUENCE</scope>
    <source>
        <strain evidence="5">YL58</strain>
    </source>
</reference>
<dbReference type="RefSeq" id="WP_065544205.1">
    <property type="nucleotide sequence ID" value="NZ_CP015405.2"/>
</dbReference>
<evidence type="ECO:0000313" key="6">
    <source>
        <dbReference type="Proteomes" id="UP000092574"/>
    </source>
</evidence>
<proteinExistence type="predicted"/>
<dbReference type="SUPFAM" id="SSF52540">
    <property type="entry name" value="P-loop containing nucleoside triphosphate hydrolases"/>
    <property type="match status" value="1"/>
</dbReference>
<dbReference type="GO" id="GO:0016887">
    <property type="term" value="F:ATP hydrolysis activity"/>
    <property type="evidence" value="ECO:0007669"/>
    <property type="project" value="InterPro"/>
</dbReference>
<organism evidence="5 6">
    <name type="scientific">Blautia pseudococcoides</name>
    <dbReference type="NCBI Taxonomy" id="1796616"/>
    <lineage>
        <taxon>Bacteria</taxon>
        <taxon>Bacillati</taxon>
        <taxon>Bacillota</taxon>
        <taxon>Clostridia</taxon>
        <taxon>Lachnospirales</taxon>
        <taxon>Lachnospiraceae</taxon>
        <taxon>Blautia</taxon>
    </lineage>
</organism>
<dbReference type="InterPro" id="IPR025302">
    <property type="entry name" value="DrrA1/2-like_C"/>
</dbReference>
<dbReference type="SMART" id="SM00382">
    <property type="entry name" value="AAA"/>
    <property type="match status" value="1"/>
</dbReference>
<keyword evidence="2" id="KW-0547">Nucleotide-binding</keyword>
<dbReference type="OrthoDB" id="9804819at2"/>
<evidence type="ECO:0000256" key="1">
    <source>
        <dbReference type="ARBA" id="ARBA00022448"/>
    </source>
</evidence>
<dbReference type="InterPro" id="IPR003439">
    <property type="entry name" value="ABC_transporter-like_ATP-bd"/>
</dbReference>
<dbReference type="EMBL" id="CP015405">
    <property type="protein sequence ID" value="ANU78114.1"/>
    <property type="molecule type" value="Genomic_DNA"/>
</dbReference>
<dbReference type="InterPro" id="IPR027417">
    <property type="entry name" value="P-loop_NTPase"/>
</dbReference>
<feature type="domain" description="ABC transporter" evidence="4">
    <location>
        <begin position="3"/>
        <end position="233"/>
    </location>
</feature>
<dbReference type="GO" id="GO:0005524">
    <property type="term" value="F:ATP binding"/>
    <property type="evidence" value="ECO:0007669"/>
    <property type="project" value="UniProtKB-KW"/>
</dbReference>
<dbReference type="KEGG" id="byl:A4V09_21645"/>